<evidence type="ECO:0000256" key="3">
    <source>
        <dbReference type="ARBA" id="ARBA00012949"/>
    </source>
</evidence>
<evidence type="ECO:0000256" key="6">
    <source>
        <dbReference type="ARBA" id="ARBA00022989"/>
    </source>
</evidence>
<sequence length="178" mass="20065">MWVFLASECLFFGAFVAAYLIYMTSYGDSPEINPGTIYDIPFTSVSTFVLLMSSLGIVLALTGAQRGDERMMRTWLLATALMGAIFLSGQIYEFTVFIEEGMTLSTSPFTTSFYVLTGFHGVHVTVGVLMLLILWSRSLMGKLNHRRSEIVENVGLYWHFVDIVWIVIFTLIYLVPVE</sequence>
<evidence type="ECO:0000256" key="8">
    <source>
        <dbReference type="ARBA" id="ARBA00031400"/>
    </source>
</evidence>
<dbReference type="KEGG" id="erz:ER308_01030"/>
<dbReference type="EMBL" id="CP036402">
    <property type="protein sequence ID" value="QBI21849.1"/>
    <property type="molecule type" value="Genomic_DNA"/>
</dbReference>
<evidence type="ECO:0000259" key="13">
    <source>
        <dbReference type="PROSITE" id="PS50253"/>
    </source>
</evidence>
<dbReference type="CDD" id="cd00386">
    <property type="entry name" value="Heme_Cu_Oxidase_III_like"/>
    <property type="match status" value="1"/>
</dbReference>
<dbReference type="PANTHER" id="PTHR11403">
    <property type="entry name" value="CYTOCHROME C OXIDASE SUBUNIT III"/>
    <property type="match status" value="1"/>
</dbReference>
<keyword evidence="4" id="KW-1003">Cell membrane</keyword>
<evidence type="ECO:0000313" key="15">
    <source>
        <dbReference type="Proteomes" id="UP000291469"/>
    </source>
</evidence>
<dbReference type="InterPro" id="IPR000298">
    <property type="entry name" value="Cyt_c_oxidase-like_su3"/>
</dbReference>
<dbReference type="FunFam" id="1.20.120.80:FF:000001">
    <property type="entry name" value="Cytochrome (Ubi)quinol oxidase subunit III"/>
    <property type="match status" value="1"/>
</dbReference>
<comment type="similarity">
    <text evidence="2 11">Belongs to the cytochrome c oxidase subunit 3 family.</text>
</comment>
<comment type="subcellular location">
    <subcellularLocation>
        <location evidence="1 11">Cell membrane</location>
        <topology evidence="1 11">Multi-pass membrane protein</topology>
    </subcellularLocation>
</comment>
<organism evidence="14 15">
    <name type="scientific">Egibacter rhizosphaerae</name>
    <dbReference type="NCBI Taxonomy" id="1670831"/>
    <lineage>
        <taxon>Bacteria</taxon>
        <taxon>Bacillati</taxon>
        <taxon>Actinomycetota</taxon>
        <taxon>Nitriliruptoria</taxon>
        <taxon>Egibacterales</taxon>
        <taxon>Egibacteraceae</taxon>
        <taxon>Egibacter</taxon>
    </lineage>
</organism>
<dbReference type="InterPro" id="IPR035973">
    <property type="entry name" value="Cyt_c_oxidase_su3-like_sf"/>
</dbReference>
<accession>A0A411YKV6</accession>
<comment type="catalytic activity">
    <reaction evidence="10">
        <text>4 Fe(II)-[cytochrome c] + O2 + 8 H(+)(in) = 4 Fe(III)-[cytochrome c] + 2 H2O + 4 H(+)(out)</text>
        <dbReference type="Rhea" id="RHEA:11436"/>
        <dbReference type="Rhea" id="RHEA-COMP:10350"/>
        <dbReference type="Rhea" id="RHEA-COMP:14399"/>
        <dbReference type="ChEBI" id="CHEBI:15377"/>
        <dbReference type="ChEBI" id="CHEBI:15378"/>
        <dbReference type="ChEBI" id="CHEBI:15379"/>
        <dbReference type="ChEBI" id="CHEBI:29033"/>
        <dbReference type="ChEBI" id="CHEBI:29034"/>
        <dbReference type="EC" id="7.1.1.9"/>
    </reaction>
</comment>
<proteinExistence type="inferred from homology"/>
<feature type="transmembrane region" description="Helical" evidence="12">
    <location>
        <begin position="156"/>
        <end position="175"/>
    </location>
</feature>
<reference evidence="14 15" key="1">
    <citation type="submission" date="2019-01" db="EMBL/GenBank/DDBJ databases">
        <title>Egibacter rhizosphaerae EGI 80759T.</title>
        <authorList>
            <person name="Chen D.-D."/>
            <person name="Tian Y."/>
            <person name="Jiao J.-Y."/>
            <person name="Zhang X.-T."/>
            <person name="Zhang Y.-G."/>
            <person name="Zhang Y."/>
            <person name="Xiao M."/>
            <person name="Shu W.-S."/>
            <person name="Li W.-J."/>
        </authorList>
    </citation>
    <scope>NUCLEOTIDE SEQUENCE [LARGE SCALE GENOMIC DNA]</scope>
    <source>
        <strain evidence="14 15">EGI 80759</strain>
    </source>
</reference>
<dbReference type="GO" id="GO:0019646">
    <property type="term" value="P:aerobic electron transport chain"/>
    <property type="evidence" value="ECO:0007669"/>
    <property type="project" value="InterPro"/>
</dbReference>
<dbReference type="InterPro" id="IPR024791">
    <property type="entry name" value="Cyt_c/ubiquinol_Oxase_su3"/>
</dbReference>
<dbReference type="EC" id="7.1.1.9" evidence="3"/>
<keyword evidence="5 11" id="KW-0812">Transmembrane</keyword>
<feature type="transmembrane region" description="Helical" evidence="12">
    <location>
        <begin position="74"/>
        <end position="92"/>
    </location>
</feature>
<evidence type="ECO:0000256" key="7">
    <source>
        <dbReference type="ARBA" id="ARBA00023136"/>
    </source>
</evidence>
<feature type="transmembrane region" description="Helical" evidence="12">
    <location>
        <begin position="42"/>
        <end position="62"/>
    </location>
</feature>
<evidence type="ECO:0000256" key="10">
    <source>
        <dbReference type="ARBA" id="ARBA00047816"/>
    </source>
</evidence>
<feature type="domain" description="Heme-copper oxidase subunit III family profile" evidence="13">
    <location>
        <begin position="1"/>
        <end position="177"/>
    </location>
</feature>
<evidence type="ECO:0000256" key="12">
    <source>
        <dbReference type="SAM" id="Phobius"/>
    </source>
</evidence>
<dbReference type="Gene3D" id="1.20.120.80">
    <property type="entry name" value="Cytochrome c oxidase, subunit III, four-helix bundle"/>
    <property type="match status" value="1"/>
</dbReference>
<dbReference type="PROSITE" id="PS50253">
    <property type="entry name" value="COX3"/>
    <property type="match status" value="1"/>
</dbReference>
<dbReference type="OrthoDB" id="9810850at2"/>
<evidence type="ECO:0000256" key="1">
    <source>
        <dbReference type="ARBA" id="ARBA00004651"/>
    </source>
</evidence>
<keyword evidence="7 12" id="KW-0472">Membrane</keyword>
<evidence type="ECO:0000256" key="2">
    <source>
        <dbReference type="ARBA" id="ARBA00010581"/>
    </source>
</evidence>
<protein>
    <recommendedName>
        <fullName evidence="3">cytochrome-c oxidase</fullName>
        <ecNumber evidence="3">7.1.1.9</ecNumber>
    </recommendedName>
    <alternativeName>
        <fullName evidence="8">Cytochrome aa3 subunit 3</fullName>
    </alternativeName>
    <alternativeName>
        <fullName evidence="9">Cytochrome c oxidase polypeptide III</fullName>
    </alternativeName>
</protein>
<evidence type="ECO:0000256" key="11">
    <source>
        <dbReference type="RuleBase" id="RU003376"/>
    </source>
</evidence>
<feature type="transmembrane region" description="Helical" evidence="12">
    <location>
        <begin position="112"/>
        <end position="135"/>
    </location>
</feature>
<evidence type="ECO:0000256" key="5">
    <source>
        <dbReference type="ARBA" id="ARBA00022692"/>
    </source>
</evidence>
<dbReference type="AlphaFoldDB" id="A0A411YKV6"/>
<gene>
    <name evidence="14" type="ORF">ER308_01030</name>
</gene>
<dbReference type="Proteomes" id="UP000291469">
    <property type="component" value="Chromosome"/>
</dbReference>
<dbReference type="GO" id="GO:0005886">
    <property type="term" value="C:plasma membrane"/>
    <property type="evidence" value="ECO:0007669"/>
    <property type="project" value="UniProtKB-SubCell"/>
</dbReference>
<name>A0A411YKV6_9ACTN</name>
<dbReference type="SUPFAM" id="SSF81452">
    <property type="entry name" value="Cytochrome c oxidase subunit III-like"/>
    <property type="match status" value="1"/>
</dbReference>
<keyword evidence="6 12" id="KW-1133">Transmembrane helix</keyword>
<evidence type="ECO:0000313" key="14">
    <source>
        <dbReference type="EMBL" id="QBI21849.1"/>
    </source>
</evidence>
<evidence type="ECO:0000256" key="4">
    <source>
        <dbReference type="ARBA" id="ARBA00022475"/>
    </source>
</evidence>
<dbReference type="Pfam" id="PF00510">
    <property type="entry name" value="COX3"/>
    <property type="match status" value="1"/>
</dbReference>
<evidence type="ECO:0000256" key="9">
    <source>
        <dbReference type="ARBA" id="ARBA00031625"/>
    </source>
</evidence>
<dbReference type="PANTHER" id="PTHR11403:SF2">
    <property type="entry name" value="CYTOCHROME BO(3) UBIQUINOL OXIDASE SUBUNIT 3"/>
    <property type="match status" value="1"/>
</dbReference>
<dbReference type="GO" id="GO:0004129">
    <property type="term" value="F:cytochrome-c oxidase activity"/>
    <property type="evidence" value="ECO:0007669"/>
    <property type="project" value="UniProtKB-EC"/>
</dbReference>
<dbReference type="InterPro" id="IPR013833">
    <property type="entry name" value="Cyt_c_oxidase_su3_a-hlx"/>
</dbReference>
<keyword evidence="15" id="KW-1185">Reference proteome</keyword>